<evidence type="ECO:0000259" key="4">
    <source>
        <dbReference type="Pfam" id="PF01775"/>
    </source>
</evidence>
<dbReference type="PANTHER" id="PTHR10052">
    <property type="entry name" value="60S RIBOSOMAL PROTEIN L18A"/>
    <property type="match status" value="1"/>
</dbReference>
<accession>A0A485NU87</accession>
<feature type="non-terminal residue" evidence="5">
    <location>
        <position position="1"/>
    </location>
</feature>
<evidence type="ECO:0000256" key="3">
    <source>
        <dbReference type="ARBA" id="ARBA00046816"/>
    </source>
</evidence>
<proteinExistence type="predicted"/>
<reference evidence="5 6" key="1">
    <citation type="submission" date="2019-01" db="EMBL/GenBank/DDBJ databases">
        <authorList>
            <person name="Alioto T."/>
            <person name="Alioto T."/>
        </authorList>
    </citation>
    <scope>NUCLEOTIDE SEQUENCE [LARGE SCALE GENOMIC DNA]</scope>
</reference>
<keyword evidence="5" id="KW-0687">Ribonucleoprotein</keyword>
<organism evidence="5 6">
    <name type="scientific">Lynx pardinus</name>
    <name type="common">Iberian lynx</name>
    <name type="synonym">Felis pardina</name>
    <dbReference type="NCBI Taxonomy" id="191816"/>
    <lineage>
        <taxon>Eukaryota</taxon>
        <taxon>Metazoa</taxon>
        <taxon>Chordata</taxon>
        <taxon>Craniata</taxon>
        <taxon>Vertebrata</taxon>
        <taxon>Euteleostomi</taxon>
        <taxon>Mammalia</taxon>
        <taxon>Eutheria</taxon>
        <taxon>Laurasiatheria</taxon>
        <taxon>Carnivora</taxon>
        <taxon>Feliformia</taxon>
        <taxon>Felidae</taxon>
        <taxon>Felinae</taxon>
        <taxon>Lynx</taxon>
    </lineage>
</organism>
<dbReference type="InterPro" id="IPR021138">
    <property type="entry name" value="Ribosomal_eL20_eukaryotes"/>
</dbReference>
<dbReference type="Pfam" id="PF01775">
    <property type="entry name" value="Ribosomal_L18A"/>
    <property type="match status" value="1"/>
</dbReference>
<dbReference type="SUPFAM" id="SSF160374">
    <property type="entry name" value="RplX-like"/>
    <property type="match status" value="1"/>
</dbReference>
<keyword evidence="5" id="KW-0689">Ribosomal protein</keyword>
<evidence type="ECO:0000256" key="1">
    <source>
        <dbReference type="ARBA" id="ARBA00035220"/>
    </source>
</evidence>
<dbReference type="Proteomes" id="UP000386466">
    <property type="component" value="Unassembled WGS sequence"/>
</dbReference>
<name>A0A485NU87_LYNPA</name>
<evidence type="ECO:0000256" key="2">
    <source>
        <dbReference type="ARBA" id="ARBA00035392"/>
    </source>
</evidence>
<dbReference type="Gene3D" id="3.10.20.10">
    <property type="match status" value="1"/>
</dbReference>
<gene>
    <name evidence="5" type="ORF">LYPA_23C000426</name>
</gene>
<dbReference type="GO" id="GO:0006412">
    <property type="term" value="P:translation"/>
    <property type="evidence" value="ECO:0007669"/>
    <property type="project" value="InterPro"/>
</dbReference>
<dbReference type="AlphaFoldDB" id="A0A485NU87"/>
<protein>
    <recommendedName>
        <fullName evidence="1">Large ribosomal subunit protein eL20</fullName>
    </recommendedName>
    <alternativeName>
        <fullName evidence="2">60S ribosomal protein L18a</fullName>
    </alternativeName>
</protein>
<keyword evidence="6" id="KW-1185">Reference proteome</keyword>
<sequence>EEEKKSSGEIVYSGQELEKFSLLVKNFGTWLCYDSPSGTHDGYREYPDLTTAGAVTQCYRDTGARPTPSRSWKWRGLQ</sequence>
<comment type="subunit">
    <text evidence="3">Component of the large ribosomal subunit. Binds IPO9 with high affinity.</text>
</comment>
<dbReference type="GO" id="GO:0005840">
    <property type="term" value="C:ribosome"/>
    <property type="evidence" value="ECO:0007669"/>
    <property type="project" value="UniProtKB-KW"/>
</dbReference>
<feature type="domain" description="Large ribosomal subunit protein eL20" evidence="4">
    <location>
        <begin position="36"/>
        <end position="65"/>
    </location>
</feature>
<dbReference type="InterPro" id="IPR023573">
    <property type="entry name" value="Ribosomal_eL20_dom"/>
</dbReference>
<dbReference type="GO" id="GO:0003735">
    <property type="term" value="F:structural constituent of ribosome"/>
    <property type="evidence" value="ECO:0007669"/>
    <property type="project" value="InterPro"/>
</dbReference>
<evidence type="ECO:0000313" key="5">
    <source>
        <dbReference type="EMBL" id="VFV35236.1"/>
    </source>
</evidence>
<evidence type="ECO:0000313" key="6">
    <source>
        <dbReference type="Proteomes" id="UP000386466"/>
    </source>
</evidence>
<dbReference type="EMBL" id="CAAGRJ010020880">
    <property type="protein sequence ID" value="VFV35236.1"/>
    <property type="molecule type" value="Genomic_DNA"/>
</dbReference>